<evidence type="ECO:0000256" key="6">
    <source>
        <dbReference type="SAM" id="Phobius"/>
    </source>
</evidence>
<evidence type="ECO:0000256" key="1">
    <source>
        <dbReference type="ARBA" id="ARBA00004141"/>
    </source>
</evidence>
<evidence type="ECO:0000313" key="8">
    <source>
        <dbReference type="EMBL" id="SKB60062.1"/>
    </source>
</evidence>
<keyword evidence="9" id="KW-1185">Reference proteome</keyword>
<dbReference type="OrthoDB" id="4391260at2"/>
<sequence>MNSAPTDLVIARLAAVERPADLRAAKGYDQFFGFAAISLMLFVPQLKSLTPLLLLVLLVFHCVWRREDIPRLLRASSLYLLLPLFAATSWLWSVDPQASRYYGIQFLITALIGCIVGAGLDRKAAMRGVFLAFAVYAFSSLVFGRSVTWGGGAMGNSAFAGLAQAKNTAGDCGAVGIILSLTVLFDAIEERKPWLALLALVAMGVQAEMLVASRSSGAVLAVGIAVPLFLLWNVSRLFSKPARVVTGVTAILGIATAVLTQHIWLPPLVEQMSRAMGKDSTLTGRTYLWGRAAALIDEKPLLGVGYNAFWRKGNLDAEGLWRYAGITSRSGFNFHSTPTELLVHLGYAGLTLFVMVFVVLSILLLVRTMIRPDAIMIGWCTLLTYEVVRMPFESIGTGPFHYTTSLLAAGLVVSAGWLARGYRPAPLSNRPRRFRGEREPQLHTPRTA</sequence>
<dbReference type="STRING" id="439228.SAMN06295920_104123"/>
<feature type="transmembrane region" description="Helical" evidence="6">
    <location>
        <begin position="218"/>
        <end position="235"/>
    </location>
</feature>
<dbReference type="AlphaFoldDB" id="A0A1T5CKQ0"/>
<evidence type="ECO:0000259" key="7">
    <source>
        <dbReference type="Pfam" id="PF04932"/>
    </source>
</evidence>
<feature type="transmembrane region" description="Helical" evidence="6">
    <location>
        <begin position="242"/>
        <end position="264"/>
    </location>
</feature>
<feature type="transmembrane region" description="Helical" evidence="6">
    <location>
        <begin position="99"/>
        <end position="120"/>
    </location>
</feature>
<dbReference type="GO" id="GO:0016020">
    <property type="term" value="C:membrane"/>
    <property type="evidence" value="ECO:0007669"/>
    <property type="project" value="UniProtKB-SubCell"/>
</dbReference>
<feature type="transmembrane region" description="Helical" evidence="6">
    <location>
        <begin position="345"/>
        <end position="366"/>
    </location>
</feature>
<dbReference type="EMBL" id="FUYM01000004">
    <property type="protein sequence ID" value="SKB60062.1"/>
    <property type="molecule type" value="Genomic_DNA"/>
</dbReference>
<evidence type="ECO:0000256" key="4">
    <source>
        <dbReference type="ARBA" id="ARBA00023136"/>
    </source>
</evidence>
<feature type="transmembrane region" description="Helical" evidence="6">
    <location>
        <begin position="129"/>
        <end position="148"/>
    </location>
</feature>
<name>A0A1T5CKQ0_9SPHN</name>
<organism evidence="8 9">
    <name type="scientific">Rhizorhabdus histidinilytica</name>
    <dbReference type="NCBI Taxonomy" id="439228"/>
    <lineage>
        <taxon>Bacteria</taxon>
        <taxon>Pseudomonadati</taxon>
        <taxon>Pseudomonadota</taxon>
        <taxon>Alphaproteobacteria</taxon>
        <taxon>Sphingomonadales</taxon>
        <taxon>Sphingomonadaceae</taxon>
        <taxon>Rhizorhabdus</taxon>
    </lineage>
</organism>
<evidence type="ECO:0000256" key="2">
    <source>
        <dbReference type="ARBA" id="ARBA00022692"/>
    </source>
</evidence>
<dbReference type="RefSeq" id="WP_079648037.1">
    <property type="nucleotide sequence ID" value="NZ_FUYM01000004.1"/>
</dbReference>
<dbReference type="PANTHER" id="PTHR37422:SF13">
    <property type="entry name" value="LIPOPOLYSACCHARIDE BIOSYNTHESIS PROTEIN PA4999-RELATED"/>
    <property type="match status" value="1"/>
</dbReference>
<comment type="subcellular location">
    <subcellularLocation>
        <location evidence="1">Membrane</location>
        <topology evidence="1">Multi-pass membrane protein</topology>
    </subcellularLocation>
</comment>
<feature type="transmembrane region" description="Helical" evidence="6">
    <location>
        <begin position="31"/>
        <end position="60"/>
    </location>
</feature>
<gene>
    <name evidence="8" type="ORF">SAMN06295920_104123</name>
</gene>
<reference evidence="9" key="1">
    <citation type="submission" date="2017-02" db="EMBL/GenBank/DDBJ databases">
        <authorList>
            <person name="Varghese N."/>
            <person name="Submissions S."/>
        </authorList>
    </citation>
    <scope>NUCLEOTIDE SEQUENCE [LARGE SCALE GENOMIC DNA]</scope>
    <source>
        <strain evidence="9">UM2</strain>
    </source>
</reference>
<dbReference type="PANTHER" id="PTHR37422">
    <property type="entry name" value="TEICHURONIC ACID BIOSYNTHESIS PROTEIN TUAE"/>
    <property type="match status" value="1"/>
</dbReference>
<evidence type="ECO:0000313" key="9">
    <source>
        <dbReference type="Proteomes" id="UP000189818"/>
    </source>
</evidence>
<feature type="region of interest" description="Disordered" evidence="5">
    <location>
        <begin position="429"/>
        <end position="448"/>
    </location>
</feature>
<feature type="domain" description="O-antigen ligase-related" evidence="7">
    <location>
        <begin position="209"/>
        <end position="354"/>
    </location>
</feature>
<evidence type="ECO:0000256" key="5">
    <source>
        <dbReference type="SAM" id="MobiDB-lite"/>
    </source>
</evidence>
<accession>A0A1T5CKQ0</accession>
<proteinExistence type="predicted"/>
<feature type="transmembrane region" description="Helical" evidence="6">
    <location>
        <begin position="72"/>
        <end position="93"/>
    </location>
</feature>
<dbReference type="InterPro" id="IPR007016">
    <property type="entry name" value="O-antigen_ligase-rel_domated"/>
</dbReference>
<protein>
    <submittedName>
        <fullName evidence="8">Exopolysaccharide production protein ExoQ</fullName>
    </submittedName>
</protein>
<dbReference type="InterPro" id="IPR051533">
    <property type="entry name" value="WaaL-like"/>
</dbReference>
<keyword evidence="2 6" id="KW-0812">Transmembrane</keyword>
<keyword evidence="4 6" id="KW-0472">Membrane</keyword>
<dbReference type="Proteomes" id="UP000189818">
    <property type="component" value="Unassembled WGS sequence"/>
</dbReference>
<keyword evidence="3 6" id="KW-1133">Transmembrane helix</keyword>
<evidence type="ECO:0000256" key="3">
    <source>
        <dbReference type="ARBA" id="ARBA00022989"/>
    </source>
</evidence>
<dbReference type="Pfam" id="PF04932">
    <property type="entry name" value="Wzy_C"/>
    <property type="match status" value="1"/>
</dbReference>